<dbReference type="RefSeq" id="WP_112281405.1">
    <property type="nucleotide sequence ID" value="NZ_MASW01000002.1"/>
</dbReference>
<dbReference type="Proteomes" id="UP000249915">
    <property type="component" value="Unassembled WGS sequence"/>
</dbReference>
<protein>
    <recommendedName>
        <fullName evidence="1">Helix-turn-helix domain-containing protein</fullName>
    </recommendedName>
</protein>
<keyword evidence="3" id="KW-1185">Reference proteome</keyword>
<proteinExistence type="predicted"/>
<dbReference type="InterPro" id="IPR010093">
    <property type="entry name" value="SinI_DNA-bd"/>
</dbReference>
<sequence length="84" mass="9426">MSEITDLLKDISARLARLERERKNPPRTAWRPREVAKQLGIPYDAALDLIHSGQLGHIRAGRHYVVPDTELQAFLGRAATTPAK</sequence>
<dbReference type="InterPro" id="IPR041657">
    <property type="entry name" value="HTH_17"/>
</dbReference>
<dbReference type="GO" id="GO:0003677">
    <property type="term" value="F:DNA binding"/>
    <property type="evidence" value="ECO:0007669"/>
    <property type="project" value="InterPro"/>
</dbReference>
<accession>A0A2V4AZF7</accession>
<dbReference type="AlphaFoldDB" id="A0A2V4AZF7"/>
<evidence type="ECO:0000313" key="2">
    <source>
        <dbReference type="EMBL" id="PXY27401.1"/>
    </source>
</evidence>
<evidence type="ECO:0000313" key="3">
    <source>
        <dbReference type="Proteomes" id="UP000249915"/>
    </source>
</evidence>
<feature type="domain" description="Helix-turn-helix" evidence="1">
    <location>
        <begin position="33"/>
        <end position="76"/>
    </location>
</feature>
<comment type="caution">
    <text evidence="2">The sequence shown here is derived from an EMBL/GenBank/DDBJ whole genome shotgun (WGS) entry which is preliminary data.</text>
</comment>
<evidence type="ECO:0000259" key="1">
    <source>
        <dbReference type="Pfam" id="PF12728"/>
    </source>
</evidence>
<organism evidence="2 3">
    <name type="scientific">Prauserella muralis</name>
    <dbReference type="NCBI Taxonomy" id="588067"/>
    <lineage>
        <taxon>Bacteria</taxon>
        <taxon>Bacillati</taxon>
        <taxon>Actinomycetota</taxon>
        <taxon>Actinomycetes</taxon>
        <taxon>Pseudonocardiales</taxon>
        <taxon>Pseudonocardiaceae</taxon>
        <taxon>Prauserella</taxon>
    </lineage>
</organism>
<dbReference type="EMBL" id="MASW01000002">
    <property type="protein sequence ID" value="PXY27401.1"/>
    <property type="molecule type" value="Genomic_DNA"/>
</dbReference>
<reference evidence="2 3" key="1">
    <citation type="submission" date="2016-07" db="EMBL/GenBank/DDBJ databases">
        <title>Draft genome sequence of Prauserella muralis DSM 45305, isolated from a mould-covered wall in an indoor environment.</title>
        <authorList>
            <person name="Ruckert C."/>
            <person name="Albersmeier A."/>
            <person name="Jiang C.-L."/>
            <person name="Jiang Y."/>
            <person name="Kalinowski J."/>
            <person name="Schneider O."/>
            <person name="Winkler A."/>
            <person name="Zotchev S.B."/>
        </authorList>
    </citation>
    <scope>NUCLEOTIDE SEQUENCE [LARGE SCALE GENOMIC DNA]</scope>
    <source>
        <strain evidence="2 3">DSM 45305</strain>
    </source>
</reference>
<dbReference type="OrthoDB" id="3632139at2"/>
<gene>
    <name evidence="2" type="ORF">BAY60_13280</name>
</gene>
<name>A0A2V4AZF7_9PSEU</name>
<dbReference type="NCBIfam" id="TIGR01764">
    <property type="entry name" value="excise"/>
    <property type="match status" value="1"/>
</dbReference>
<dbReference type="Pfam" id="PF12728">
    <property type="entry name" value="HTH_17"/>
    <property type="match status" value="1"/>
</dbReference>